<comment type="subunit">
    <text evidence="2">Homotetramer.</text>
</comment>
<evidence type="ECO:0000256" key="2">
    <source>
        <dbReference type="HAMAP-Rule" id="MF_00984"/>
    </source>
</evidence>
<dbReference type="Pfam" id="PF00436">
    <property type="entry name" value="SSB"/>
    <property type="match status" value="1"/>
</dbReference>
<dbReference type="GO" id="GO:0009295">
    <property type="term" value="C:nucleoid"/>
    <property type="evidence" value="ECO:0007669"/>
    <property type="project" value="TreeGrafter"/>
</dbReference>
<dbReference type="SUPFAM" id="SSF50249">
    <property type="entry name" value="Nucleic acid-binding proteins"/>
    <property type="match status" value="1"/>
</dbReference>
<comment type="caution">
    <text evidence="2">Lacks conserved residue(s) required for the propagation of feature annotation.</text>
</comment>
<feature type="region of interest" description="Disordered" evidence="4">
    <location>
        <begin position="105"/>
        <end position="151"/>
    </location>
</feature>
<dbReference type="Proteomes" id="UP000184097">
    <property type="component" value="Unassembled WGS sequence"/>
</dbReference>
<feature type="compositionally biased region" description="Low complexity" evidence="4">
    <location>
        <begin position="121"/>
        <end position="134"/>
    </location>
</feature>
<organism evidence="5 6">
    <name type="scientific">Butyrivibrio hungatei DSM 14810</name>
    <dbReference type="NCBI Taxonomy" id="1121132"/>
    <lineage>
        <taxon>Bacteria</taxon>
        <taxon>Bacillati</taxon>
        <taxon>Bacillota</taxon>
        <taxon>Clostridia</taxon>
        <taxon>Lachnospirales</taxon>
        <taxon>Lachnospiraceae</taxon>
        <taxon>Butyrivibrio</taxon>
    </lineage>
</organism>
<dbReference type="InterPro" id="IPR011344">
    <property type="entry name" value="ssDNA-bd"/>
</dbReference>
<name>A0A1M7SUX2_9FIRM</name>
<dbReference type="PIRSF" id="PIRSF002070">
    <property type="entry name" value="SSB"/>
    <property type="match status" value="1"/>
</dbReference>
<gene>
    <name evidence="5" type="ORF">SAMN02745247_02487</name>
</gene>
<dbReference type="HAMAP" id="MF_00984">
    <property type="entry name" value="SSB"/>
    <property type="match status" value="1"/>
</dbReference>
<accession>A0A1M7SUX2</accession>
<protein>
    <recommendedName>
        <fullName evidence="2 3">Single-stranded DNA-binding protein</fullName>
        <shortName evidence="2">SSB</shortName>
    </recommendedName>
</protein>
<dbReference type="Gene3D" id="2.40.50.140">
    <property type="entry name" value="Nucleic acid-binding proteins"/>
    <property type="match status" value="1"/>
</dbReference>
<dbReference type="CDD" id="cd04496">
    <property type="entry name" value="SSB_OBF"/>
    <property type="match status" value="1"/>
</dbReference>
<evidence type="ECO:0000313" key="5">
    <source>
        <dbReference type="EMBL" id="SHN62343.1"/>
    </source>
</evidence>
<sequence length="151" mass="16193">MNKVILCGRLTRDPEVRYSQGENSMAIARYTLAVDRRVNRSNQQDGQTADFIGIVAFGKSGEFAEKYLKKGTKVIVTGRIQTGSYTNKDGVKVYTTDVVAEDQEFAESKNSSAGNGGNFGGSAPSNEPAPSAAGDGFMNIPDGIDEELPFN</sequence>
<dbReference type="InterPro" id="IPR000424">
    <property type="entry name" value="Primosome_PriB/ssb"/>
</dbReference>
<evidence type="ECO:0000313" key="6">
    <source>
        <dbReference type="Proteomes" id="UP000184097"/>
    </source>
</evidence>
<dbReference type="RefSeq" id="WP_072704669.1">
    <property type="nucleotide sequence ID" value="NZ_FRDH01000011.1"/>
</dbReference>
<dbReference type="PANTHER" id="PTHR10302:SF27">
    <property type="entry name" value="SINGLE-STRANDED DNA-BINDING PROTEIN"/>
    <property type="match status" value="1"/>
</dbReference>
<dbReference type="EMBL" id="FRDH01000011">
    <property type="protein sequence ID" value="SHN62343.1"/>
    <property type="molecule type" value="Genomic_DNA"/>
</dbReference>
<evidence type="ECO:0000256" key="3">
    <source>
        <dbReference type="PIRNR" id="PIRNR002070"/>
    </source>
</evidence>
<evidence type="ECO:0000256" key="1">
    <source>
        <dbReference type="ARBA" id="ARBA00023125"/>
    </source>
</evidence>
<dbReference type="InterPro" id="IPR012340">
    <property type="entry name" value="NA-bd_OB-fold"/>
</dbReference>
<keyword evidence="1 2" id="KW-0238">DNA-binding</keyword>
<evidence type="ECO:0000256" key="4">
    <source>
        <dbReference type="SAM" id="MobiDB-lite"/>
    </source>
</evidence>
<dbReference type="NCBIfam" id="TIGR00621">
    <property type="entry name" value="ssb"/>
    <property type="match status" value="1"/>
</dbReference>
<dbReference type="PANTHER" id="PTHR10302">
    <property type="entry name" value="SINGLE-STRANDED DNA-BINDING PROTEIN"/>
    <property type="match status" value="1"/>
</dbReference>
<dbReference type="PROSITE" id="PS50935">
    <property type="entry name" value="SSB"/>
    <property type="match status" value="1"/>
</dbReference>
<dbReference type="GO" id="GO:0003697">
    <property type="term" value="F:single-stranded DNA binding"/>
    <property type="evidence" value="ECO:0007669"/>
    <property type="project" value="UniProtKB-UniRule"/>
</dbReference>
<dbReference type="GO" id="GO:0006260">
    <property type="term" value="P:DNA replication"/>
    <property type="evidence" value="ECO:0007669"/>
    <property type="project" value="InterPro"/>
</dbReference>
<reference evidence="5 6" key="1">
    <citation type="submission" date="2016-12" db="EMBL/GenBank/DDBJ databases">
        <authorList>
            <person name="Song W.-J."/>
            <person name="Kurnit D.M."/>
        </authorList>
    </citation>
    <scope>NUCLEOTIDE SEQUENCE [LARGE SCALE GENOMIC DNA]</scope>
    <source>
        <strain evidence="5 6">DSM 14810</strain>
    </source>
</reference>
<dbReference type="AlphaFoldDB" id="A0A1M7SUX2"/>
<proteinExistence type="inferred from homology"/>